<accession>A0A3A9YFA3</accession>
<dbReference type="AlphaFoldDB" id="A0A3A9YFA3"/>
<keyword evidence="1" id="KW-0472">Membrane</keyword>
<keyword evidence="3" id="KW-1185">Reference proteome</keyword>
<name>A0A3A9YFA3_9ACTN</name>
<evidence type="ECO:0008006" key="4">
    <source>
        <dbReference type="Google" id="ProtNLM"/>
    </source>
</evidence>
<keyword evidence="1" id="KW-1133">Transmembrane helix</keyword>
<evidence type="ECO:0000313" key="3">
    <source>
        <dbReference type="Proteomes" id="UP000272474"/>
    </source>
</evidence>
<gene>
    <name evidence="2" type="ORF">D7294_30680</name>
</gene>
<evidence type="ECO:0000256" key="1">
    <source>
        <dbReference type="SAM" id="Phobius"/>
    </source>
</evidence>
<dbReference type="EMBL" id="RBAL01000035">
    <property type="protein sequence ID" value="RKN35875.1"/>
    <property type="molecule type" value="Genomic_DNA"/>
</dbReference>
<protein>
    <recommendedName>
        <fullName evidence="4">Integral membrane protein</fullName>
    </recommendedName>
</protein>
<keyword evidence="1" id="KW-0812">Transmembrane</keyword>
<dbReference type="Proteomes" id="UP000272474">
    <property type="component" value="Unassembled WGS sequence"/>
</dbReference>
<reference evidence="2 3" key="1">
    <citation type="journal article" date="2014" name="Int. J. Syst. Evol. Microbiol.">
        <title>Streptomyces hoynatensis sp. nov., isolated from deep marine sediment.</title>
        <authorList>
            <person name="Veyisoglu A."/>
            <person name="Sahin N."/>
        </authorList>
    </citation>
    <scope>NUCLEOTIDE SEQUENCE [LARGE SCALE GENOMIC DNA]</scope>
    <source>
        <strain evidence="2 3">KCTC 29097</strain>
    </source>
</reference>
<organism evidence="2 3">
    <name type="scientific">Streptomyces hoynatensis</name>
    <dbReference type="NCBI Taxonomy" id="1141874"/>
    <lineage>
        <taxon>Bacteria</taxon>
        <taxon>Bacillati</taxon>
        <taxon>Actinomycetota</taxon>
        <taxon>Actinomycetes</taxon>
        <taxon>Kitasatosporales</taxon>
        <taxon>Streptomycetaceae</taxon>
        <taxon>Streptomyces</taxon>
    </lineage>
</organism>
<dbReference type="RefSeq" id="WP_120685099.1">
    <property type="nucleotide sequence ID" value="NZ_RBAL01000035.1"/>
</dbReference>
<feature type="transmembrane region" description="Helical" evidence="1">
    <location>
        <begin position="70"/>
        <end position="90"/>
    </location>
</feature>
<sequence>MPGIEFPDDLSDLTGPEERRAQYIQGLLDVAGEDARHVMLYVTVSTSVIVLALTQLPFDRLLALPFPVRLLLLTGLVLTGAGALSFFRYVRAIHLARMGIARCLASCDARHARLLWAGPEGVWRTQGHFYRWGVRLSALGGASVVLTVAHLLLAG</sequence>
<feature type="transmembrane region" description="Helical" evidence="1">
    <location>
        <begin position="132"/>
        <end position="153"/>
    </location>
</feature>
<proteinExistence type="predicted"/>
<dbReference type="OrthoDB" id="4289519at2"/>
<feature type="transmembrane region" description="Helical" evidence="1">
    <location>
        <begin position="38"/>
        <end position="58"/>
    </location>
</feature>
<evidence type="ECO:0000313" key="2">
    <source>
        <dbReference type="EMBL" id="RKN35875.1"/>
    </source>
</evidence>
<comment type="caution">
    <text evidence="2">The sequence shown here is derived from an EMBL/GenBank/DDBJ whole genome shotgun (WGS) entry which is preliminary data.</text>
</comment>